<organism evidence="2 3">
    <name type="scientific">Chitinophaga dinghuensis</name>
    <dbReference type="NCBI Taxonomy" id="1539050"/>
    <lineage>
        <taxon>Bacteria</taxon>
        <taxon>Pseudomonadati</taxon>
        <taxon>Bacteroidota</taxon>
        <taxon>Chitinophagia</taxon>
        <taxon>Chitinophagales</taxon>
        <taxon>Chitinophagaceae</taxon>
        <taxon>Chitinophaga</taxon>
    </lineage>
</organism>
<keyword evidence="1" id="KW-0812">Transmembrane</keyword>
<proteinExistence type="predicted"/>
<keyword evidence="1" id="KW-0472">Membrane</keyword>
<dbReference type="RefSeq" id="WP_111593959.1">
    <property type="nucleotide sequence ID" value="NZ_QLMA01000007.1"/>
</dbReference>
<dbReference type="OrthoDB" id="954824at2"/>
<dbReference type="Proteomes" id="UP000249819">
    <property type="component" value="Unassembled WGS sequence"/>
</dbReference>
<evidence type="ECO:0000313" key="2">
    <source>
        <dbReference type="EMBL" id="RAJ77359.1"/>
    </source>
</evidence>
<evidence type="ECO:0000313" key="3">
    <source>
        <dbReference type="Proteomes" id="UP000249819"/>
    </source>
</evidence>
<keyword evidence="1" id="KW-1133">Transmembrane helix</keyword>
<keyword evidence="3" id="KW-1185">Reference proteome</keyword>
<reference evidence="2 3" key="1">
    <citation type="submission" date="2018-06" db="EMBL/GenBank/DDBJ databases">
        <title>Genomic Encyclopedia of Archaeal and Bacterial Type Strains, Phase II (KMG-II): from individual species to whole genera.</title>
        <authorList>
            <person name="Goeker M."/>
        </authorList>
    </citation>
    <scope>NUCLEOTIDE SEQUENCE [LARGE SCALE GENOMIC DNA]</scope>
    <source>
        <strain evidence="2 3">DSM 29821</strain>
    </source>
</reference>
<dbReference type="EMBL" id="QLMA01000007">
    <property type="protein sequence ID" value="RAJ77359.1"/>
    <property type="molecule type" value="Genomic_DNA"/>
</dbReference>
<evidence type="ECO:0000256" key="1">
    <source>
        <dbReference type="SAM" id="Phobius"/>
    </source>
</evidence>
<feature type="transmembrane region" description="Helical" evidence="1">
    <location>
        <begin position="101"/>
        <end position="125"/>
    </location>
</feature>
<accession>A0A327VTK5</accession>
<protein>
    <submittedName>
        <fullName evidence="2">Uncharacterized protein DUF3592</fullName>
    </submittedName>
</protein>
<dbReference type="AlphaFoldDB" id="A0A327VTK5"/>
<name>A0A327VTK5_9BACT</name>
<sequence>MRYTIYLLTGLTLLAISIYNWKQAFAFIARSERAIGVVTSLHKDDDSYWPVFSIRTKEGDEIIYQHPYGSSPASWRVGEEATFLYDPQAPESPRMVGYFTLFNWAIVFMGLAIPLIVSAIGYFILAPLTRIPAENNTWKANRKF</sequence>
<gene>
    <name evidence="2" type="ORF">CLV59_107126</name>
</gene>
<comment type="caution">
    <text evidence="2">The sequence shown here is derived from an EMBL/GenBank/DDBJ whole genome shotgun (WGS) entry which is preliminary data.</text>
</comment>